<dbReference type="Proteomes" id="UP000030764">
    <property type="component" value="Unassembled WGS sequence"/>
</dbReference>
<organism evidence="2 3">
    <name type="scientific">Trichuris suis</name>
    <name type="common">pig whipworm</name>
    <dbReference type="NCBI Taxonomy" id="68888"/>
    <lineage>
        <taxon>Eukaryota</taxon>
        <taxon>Metazoa</taxon>
        <taxon>Ecdysozoa</taxon>
        <taxon>Nematoda</taxon>
        <taxon>Enoplea</taxon>
        <taxon>Dorylaimia</taxon>
        <taxon>Trichinellida</taxon>
        <taxon>Trichuridae</taxon>
        <taxon>Trichuris</taxon>
    </lineage>
</organism>
<gene>
    <name evidence="2" type="ORF">M513_13084</name>
</gene>
<evidence type="ECO:0000313" key="2">
    <source>
        <dbReference type="EMBL" id="KFD46044.1"/>
    </source>
</evidence>
<reference evidence="2 3" key="1">
    <citation type="journal article" date="2014" name="Nat. Genet.">
        <title>Genome and transcriptome of the porcine whipworm Trichuris suis.</title>
        <authorList>
            <person name="Jex A.R."/>
            <person name="Nejsum P."/>
            <person name="Schwarz E.M."/>
            <person name="Hu L."/>
            <person name="Young N.D."/>
            <person name="Hall R.S."/>
            <person name="Korhonen P.K."/>
            <person name="Liao S."/>
            <person name="Thamsborg S."/>
            <person name="Xia J."/>
            <person name="Xu P."/>
            <person name="Wang S."/>
            <person name="Scheerlinck J.P."/>
            <person name="Hofmann A."/>
            <person name="Sternberg P.W."/>
            <person name="Wang J."/>
            <person name="Gasser R.B."/>
        </authorList>
    </citation>
    <scope>NUCLEOTIDE SEQUENCE [LARGE SCALE GENOMIC DNA]</scope>
    <source>
        <strain evidence="2">DCEP-RM93M</strain>
    </source>
</reference>
<dbReference type="EMBL" id="KL363399">
    <property type="protein sequence ID" value="KFD46044.1"/>
    <property type="molecule type" value="Genomic_DNA"/>
</dbReference>
<proteinExistence type="predicted"/>
<keyword evidence="3" id="KW-1185">Reference proteome</keyword>
<name>A0A085LM48_9BILA</name>
<accession>A0A085LM48</accession>
<sequence length="82" mass="8882">MLAQTCISFFKASLLRRKQGDNCGRATGPPYSTWVSSNCTQLHEPLRVLRRISLHGTSTETPAQPLLNAASGFQQGTSGAFD</sequence>
<protein>
    <submittedName>
        <fullName evidence="2">Uncharacterized protein</fullName>
    </submittedName>
</protein>
<feature type="region of interest" description="Disordered" evidence="1">
    <location>
        <begin position="59"/>
        <end position="82"/>
    </location>
</feature>
<evidence type="ECO:0000256" key="1">
    <source>
        <dbReference type="SAM" id="MobiDB-lite"/>
    </source>
</evidence>
<feature type="compositionally biased region" description="Polar residues" evidence="1">
    <location>
        <begin position="71"/>
        <end position="82"/>
    </location>
</feature>
<dbReference type="AlphaFoldDB" id="A0A085LM48"/>
<evidence type="ECO:0000313" key="3">
    <source>
        <dbReference type="Proteomes" id="UP000030764"/>
    </source>
</evidence>